<feature type="region of interest" description="Disordered" evidence="1">
    <location>
        <begin position="170"/>
        <end position="212"/>
    </location>
</feature>
<dbReference type="AlphaFoldDB" id="A0A0B7FEY6"/>
<protein>
    <submittedName>
        <fullName evidence="2">Uncharacterized protein</fullName>
    </submittedName>
</protein>
<accession>A0A0B7FEY6</accession>
<reference evidence="2 3" key="1">
    <citation type="submission" date="2014-11" db="EMBL/GenBank/DDBJ databases">
        <authorList>
            <person name="Wibberg Daniel"/>
        </authorList>
    </citation>
    <scope>NUCLEOTIDE SEQUENCE [LARGE SCALE GENOMIC DNA]</scope>
    <source>
        <strain evidence="2">Rhizoctonia solani AG1-IB 7/3/14</strain>
    </source>
</reference>
<dbReference type="EMBL" id="LN679117">
    <property type="protein sequence ID" value="CEL54773.1"/>
    <property type="molecule type" value="Genomic_DNA"/>
</dbReference>
<feature type="compositionally biased region" description="Low complexity" evidence="1">
    <location>
        <begin position="197"/>
        <end position="209"/>
    </location>
</feature>
<gene>
    <name evidence="2" type="ORF">RSOLAG1IB_07307</name>
</gene>
<proteinExistence type="predicted"/>
<evidence type="ECO:0000256" key="1">
    <source>
        <dbReference type="SAM" id="MobiDB-lite"/>
    </source>
</evidence>
<organism evidence="2 3">
    <name type="scientific">Thanatephorus cucumeris (strain AG1-IB / isolate 7/3/14)</name>
    <name type="common">Lettuce bottom rot fungus</name>
    <name type="synonym">Rhizoctonia solani</name>
    <dbReference type="NCBI Taxonomy" id="1108050"/>
    <lineage>
        <taxon>Eukaryota</taxon>
        <taxon>Fungi</taxon>
        <taxon>Dikarya</taxon>
        <taxon>Basidiomycota</taxon>
        <taxon>Agaricomycotina</taxon>
        <taxon>Agaricomycetes</taxon>
        <taxon>Cantharellales</taxon>
        <taxon>Ceratobasidiaceae</taxon>
        <taxon>Rhizoctonia</taxon>
        <taxon>Rhizoctonia solani AG-1</taxon>
    </lineage>
</organism>
<evidence type="ECO:0000313" key="2">
    <source>
        <dbReference type="EMBL" id="CEL54773.1"/>
    </source>
</evidence>
<dbReference type="Proteomes" id="UP000059188">
    <property type="component" value="Unassembled WGS sequence"/>
</dbReference>
<name>A0A0B7FEY6_THACB</name>
<sequence>MSHDDLPPPYYTVVSTLETEQRDVASHIRKLSQDIVNCDQLFYDIGVLFEGRYTVQVAPPSVADSWRKHKQTFKDIIWAARGAATNVQVRNTDFIDVILPALGNPSISRENKIKELKTFIARPLPKFLTSTESAEKIGEINVGITNGLKEYEESADKMVNSINAEIAKLEGERDKQKEQEKASQEKKGRLSWLRSQPATAPTSSGSGSAEYDSKIAEEKSKLETINKQRNDLKSKLADIRFALNTIPEQVGQCFLTTWTHLTNDATHLKNRMEGSTTDPLPDIAGVIRVYKTINDALEYYSTNVSNQH</sequence>
<evidence type="ECO:0000313" key="3">
    <source>
        <dbReference type="Proteomes" id="UP000059188"/>
    </source>
</evidence>
<feature type="compositionally biased region" description="Basic and acidic residues" evidence="1">
    <location>
        <begin position="170"/>
        <end position="188"/>
    </location>
</feature>
<dbReference type="OrthoDB" id="3258352at2759"/>
<keyword evidence="3" id="KW-1185">Reference proteome</keyword>